<dbReference type="STRING" id="1325130.HFN_0325"/>
<keyword evidence="2" id="KW-1185">Reference proteome</keyword>
<dbReference type="Proteomes" id="UP000018143">
    <property type="component" value="Unassembled WGS sequence"/>
</dbReference>
<proteinExistence type="predicted"/>
<sequence length="95" mass="11675">MFLHFASERPLGNLDSKTSNIKENTQNQKIYLRYKKNAFGYYINFFCSYKSKTYIYTYLCHTLFAFYTLKQRMESKICFKFKYLADKLQCYTYHR</sequence>
<evidence type="ECO:0000313" key="1">
    <source>
        <dbReference type="EMBL" id="GAD19194.1"/>
    </source>
</evidence>
<dbReference type="AlphaFoldDB" id="T1CR21"/>
<gene>
    <name evidence="1" type="ORF">HFN_0325</name>
</gene>
<dbReference type="EMBL" id="BASD01000018">
    <property type="protein sequence ID" value="GAD19194.1"/>
    <property type="molecule type" value="Genomic_DNA"/>
</dbReference>
<protein>
    <submittedName>
        <fullName evidence="1">Uncharacterized protein</fullName>
    </submittedName>
</protein>
<comment type="caution">
    <text evidence="1">The sequence shown here is derived from an EMBL/GenBank/DDBJ whole genome shotgun (WGS) entry which is preliminary data.</text>
</comment>
<evidence type="ECO:0000313" key="2">
    <source>
        <dbReference type="Proteomes" id="UP000018143"/>
    </source>
</evidence>
<accession>T1CR21</accession>
<name>T1CR21_9HELI</name>
<organism evidence="1 2">
    <name type="scientific">Helicobacter fennelliae MRY12-0050</name>
    <dbReference type="NCBI Taxonomy" id="1325130"/>
    <lineage>
        <taxon>Bacteria</taxon>
        <taxon>Pseudomonadati</taxon>
        <taxon>Campylobacterota</taxon>
        <taxon>Epsilonproteobacteria</taxon>
        <taxon>Campylobacterales</taxon>
        <taxon>Helicobacteraceae</taxon>
        <taxon>Helicobacter</taxon>
    </lineage>
</organism>
<reference evidence="1 2" key="1">
    <citation type="journal article" date="2013" name="Genome Announc.">
        <title>Draft Genome Sequence of Helicobacter fennelliae Strain MRY12-0050, Isolated from a Bacteremia Patient.</title>
        <authorList>
            <person name="Rimbara E."/>
            <person name="Matsui M."/>
            <person name="Mori S."/>
            <person name="Suzuki S."/>
            <person name="Suzuki M."/>
            <person name="Kim H."/>
            <person name="Sekizuka T."/>
            <person name="Kuroda M."/>
            <person name="Shibayama K."/>
        </authorList>
    </citation>
    <scope>NUCLEOTIDE SEQUENCE [LARGE SCALE GENOMIC DNA]</scope>
    <source>
        <strain evidence="1 2">MRY12-0050</strain>
    </source>
</reference>